<accession>A0ABP9XQ71</accession>
<name>A0ABP9XQ71_9FUNG</name>
<organism evidence="3 4">
    <name type="scientific">Helicostylum pulchrum</name>
    <dbReference type="NCBI Taxonomy" id="562976"/>
    <lineage>
        <taxon>Eukaryota</taxon>
        <taxon>Fungi</taxon>
        <taxon>Fungi incertae sedis</taxon>
        <taxon>Mucoromycota</taxon>
        <taxon>Mucoromycotina</taxon>
        <taxon>Mucoromycetes</taxon>
        <taxon>Mucorales</taxon>
        <taxon>Mucorineae</taxon>
        <taxon>Mucoraceae</taxon>
        <taxon>Helicostylum</taxon>
    </lineage>
</organism>
<feature type="domain" description="ABC1 atypical kinase-like" evidence="2">
    <location>
        <begin position="148"/>
        <end position="408"/>
    </location>
</feature>
<reference evidence="3 4" key="1">
    <citation type="submission" date="2024-04" db="EMBL/GenBank/DDBJ databases">
        <title>genome sequences of Mucor flavus KT1a and Helicostylum pulchrum KT1b strains isolation_sourced from the surface of a dry-aged beef.</title>
        <authorList>
            <person name="Toyotome T."/>
            <person name="Hosono M."/>
            <person name="Torimaru M."/>
            <person name="Fukuda K."/>
            <person name="Mikami N."/>
        </authorList>
    </citation>
    <scope>NUCLEOTIDE SEQUENCE [LARGE SCALE GENOMIC DNA]</scope>
    <source>
        <strain evidence="3 4">KT1b</strain>
    </source>
</reference>
<evidence type="ECO:0000313" key="3">
    <source>
        <dbReference type="EMBL" id="GAA5796956.1"/>
    </source>
</evidence>
<evidence type="ECO:0000259" key="2">
    <source>
        <dbReference type="Pfam" id="PF03109"/>
    </source>
</evidence>
<comment type="similarity">
    <text evidence="1">Belongs to the protein kinase superfamily. ADCK protein kinase family.</text>
</comment>
<dbReference type="PANTHER" id="PTHR43173">
    <property type="entry name" value="ABC1 FAMILY PROTEIN"/>
    <property type="match status" value="1"/>
</dbReference>
<dbReference type="InterPro" id="IPR051130">
    <property type="entry name" value="Mito_struct-func_regulator"/>
</dbReference>
<proteinExistence type="inferred from homology"/>
<dbReference type="InterPro" id="IPR011009">
    <property type="entry name" value="Kinase-like_dom_sf"/>
</dbReference>
<dbReference type="Gene3D" id="1.10.510.10">
    <property type="entry name" value="Transferase(Phosphotransferase) domain 1"/>
    <property type="match status" value="1"/>
</dbReference>
<protein>
    <recommendedName>
        <fullName evidence="2">ABC1 atypical kinase-like domain-containing protein</fullName>
    </recommendedName>
</protein>
<dbReference type="Pfam" id="PF03109">
    <property type="entry name" value="ABC1"/>
    <property type="match status" value="1"/>
</dbReference>
<comment type="caution">
    <text evidence="3">The sequence shown here is derived from an EMBL/GenBank/DDBJ whole genome shotgun (WGS) entry which is preliminary data.</text>
</comment>
<dbReference type="InterPro" id="IPR045307">
    <property type="entry name" value="ADCK1_dom"/>
</dbReference>
<dbReference type="Proteomes" id="UP001476247">
    <property type="component" value="Unassembled WGS sequence"/>
</dbReference>
<evidence type="ECO:0000256" key="1">
    <source>
        <dbReference type="ARBA" id="ARBA00009670"/>
    </source>
</evidence>
<dbReference type="CDD" id="cd13969">
    <property type="entry name" value="ADCK1-like"/>
    <property type="match status" value="1"/>
</dbReference>
<gene>
    <name evidence="3" type="ORF">HPULCUR_002334</name>
</gene>
<dbReference type="EMBL" id="BAABUJ010000007">
    <property type="protein sequence ID" value="GAA5796956.1"/>
    <property type="molecule type" value="Genomic_DNA"/>
</dbReference>
<sequence>MNILTKNTSLLLKQSRIPSTRFYRTTTRKVGAGKKWLLVGSTVCCGGLGFSWYESDAQARHVAVALQRMSIATKIGISVAVDYKLTQSRTYDSDEERTKAKQQCDLRCAERVLVGLQKLGGIYVKLGQHVSAMTYILPMEWTNTLAPLQDRCDPTSAEDIEKLFITDYGLPIDQVFEEFDWKPLGVASLAQVHKARLKKEHHTEDASDDWVAVKFQHPRLDNFCKIDLQTVTLIIRSIKRIFPDFGFEWILQEMQESLPQEMNFEREAANSFQLTKNFEYEKEHYRTALVVPGVVWAKRRILVMEFIEGGRVDDFNYMKKHGIDPSQVSTEITEIFSKMMFLDGFVHCDPHPGNVLIRPAKDPKSRFKFDVVLLDHGLYRTLTEELRANYAHLWTSLIRGDEDGIRKYSLLVGCRPESHRLFASLLTGREWSTISSADLSSDRTDTEINRVTGRAKGFIVRIYDILETLPRIVLLLLKTSDLLRGLDETLRASHDKYMTYALMGRFCAEAVWNDAKSNLMARIKQSPTWITSWSLIKDLVYAWWEYKSLEVGLRLYQLQSNTREKWQLLWNHGQKQQQLLLDNSLDAKTSLEI</sequence>
<evidence type="ECO:0000313" key="4">
    <source>
        <dbReference type="Proteomes" id="UP001476247"/>
    </source>
</evidence>
<dbReference type="PANTHER" id="PTHR43173:SF19">
    <property type="entry name" value="AARF DOMAIN-CONTAINING PROTEIN KINASE 1"/>
    <property type="match status" value="1"/>
</dbReference>
<keyword evidence="4" id="KW-1185">Reference proteome</keyword>
<dbReference type="SUPFAM" id="SSF56112">
    <property type="entry name" value="Protein kinase-like (PK-like)"/>
    <property type="match status" value="1"/>
</dbReference>
<dbReference type="InterPro" id="IPR004147">
    <property type="entry name" value="ABC1_dom"/>
</dbReference>